<reference evidence="1" key="1">
    <citation type="journal article" date="2013" name="Genetics">
        <title>The draft genome and transcriptome of Panagrellus redivivus are shaped by the harsh demands of a free-living lifestyle.</title>
        <authorList>
            <person name="Srinivasan J."/>
            <person name="Dillman A.R."/>
            <person name="Macchietto M.G."/>
            <person name="Heikkinen L."/>
            <person name="Lakso M."/>
            <person name="Fracchia K.M."/>
            <person name="Antoshechkin I."/>
            <person name="Mortazavi A."/>
            <person name="Wong G."/>
            <person name="Sternberg P.W."/>
        </authorList>
    </citation>
    <scope>NUCLEOTIDE SEQUENCE [LARGE SCALE GENOMIC DNA]</scope>
    <source>
        <strain evidence="1">MT8872</strain>
    </source>
</reference>
<evidence type="ECO:0000313" key="2">
    <source>
        <dbReference type="WBParaSite" id="Pan_g5572.t1"/>
    </source>
</evidence>
<name>A0A7E4W0C1_PANRE</name>
<protein>
    <submittedName>
        <fullName evidence="2">Uncharacterized protein</fullName>
    </submittedName>
</protein>
<reference evidence="2" key="2">
    <citation type="submission" date="2020-10" db="UniProtKB">
        <authorList>
            <consortium name="WormBaseParasite"/>
        </authorList>
    </citation>
    <scope>IDENTIFICATION</scope>
</reference>
<keyword evidence="1" id="KW-1185">Reference proteome</keyword>
<dbReference type="AlphaFoldDB" id="A0A7E4W0C1"/>
<organism evidence="1 2">
    <name type="scientific">Panagrellus redivivus</name>
    <name type="common">Microworm</name>
    <dbReference type="NCBI Taxonomy" id="6233"/>
    <lineage>
        <taxon>Eukaryota</taxon>
        <taxon>Metazoa</taxon>
        <taxon>Ecdysozoa</taxon>
        <taxon>Nematoda</taxon>
        <taxon>Chromadorea</taxon>
        <taxon>Rhabditida</taxon>
        <taxon>Tylenchina</taxon>
        <taxon>Panagrolaimomorpha</taxon>
        <taxon>Panagrolaimoidea</taxon>
        <taxon>Panagrolaimidae</taxon>
        <taxon>Panagrellus</taxon>
    </lineage>
</organism>
<dbReference type="Proteomes" id="UP000492821">
    <property type="component" value="Unassembled WGS sequence"/>
</dbReference>
<proteinExistence type="predicted"/>
<sequence length="180" mass="20558">MTLVFDRIHRSVGPEPNTPNWRIMIRYSTKDKAQVSPPLPGEDSRQYTVPKTNATLEIKHIHRRSAVFVTPRRRSLSDDFSTDTSSLYTTFLIRHILHISYFVASAFTITTRLAKEASRHPTHVNLLSHLSHKGCWHELAEDPLELNVPAELEAASERLVTAYGSPFRGLIEFNILHSFI</sequence>
<accession>A0A7E4W0C1</accession>
<evidence type="ECO:0000313" key="1">
    <source>
        <dbReference type="Proteomes" id="UP000492821"/>
    </source>
</evidence>
<dbReference type="WBParaSite" id="Pan_g5572.t1">
    <property type="protein sequence ID" value="Pan_g5572.t1"/>
    <property type="gene ID" value="Pan_g5572"/>
</dbReference>